<keyword evidence="2" id="KW-0378">Hydrolase</keyword>
<dbReference type="GO" id="GO:0004252">
    <property type="term" value="F:serine-type endopeptidase activity"/>
    <property type="evidence" value="ECO:0007669"/>
    <property type="project" value="InterPro"/>
</dbReference>
<dbReference type="AlphaFoldDB" id="A0A249KRV8"/>
<dbReference type="RefSeq" id="WP_095685434.1">
    <property type="nucleotide sequence ID" value="NZ_CP016776.1"/>
</dbReference>
<organism evidence="2 3">
    <name type="scientific">Candidatus Planktophila vernalis</name>
    <dbReference type="NCBI Taxonomy" id="1884907"/>
    <lineage>
        <taxon>Bacteria</taxon>
        <taxon>Bacillati</taxon>
        <taxon>Actinomycetota</taxon>
        <taxon>Actinomycetes</taxon>
        <taxon>Candidatus Nanopelagicales</taxon>
        <taxon>Candidatus Nanopelagicaceae</taxon>
        <taxon>Candidatus Planktophila</taxon>
    </lineage>
</organism>
<evidence type="ECO:0000313" key="3">
    <source>
        <dbReference type="Proteomes" id="UP000217186"/>
    </source>
</evidence>
<dbReference type="KEGG" id="pvn:A7sIIA15_01290"/>
<dbReference type="OrthoDB" id="1467636at2"/>
<protein>
    <submittedName>
        <fullName evidence="2">Nickel-type superoxide dismutase maturation protease</fullName>
    </submittedName>
</protein>
<dbReference type="EMBL" id="CP016776">
    <property type="protein sequence ID" value="ASY19542.1"/>
    <property type="molecule type" value="Genomic_DNA"/>
</dbReference>
<dbReference type="InterPro" id="IPR036286">
    <property type="entry name" value="LexA/Signal_pep-like_sf"/>
</dbReference>
<reference evidence="2 3" key="1">
    <citation type="submission" date="2016-07" db="EMBL/GenBank/DDBJ databases">
        <title>High microdiversification within the ubiquitous acI lineage of Actinobacteria.</title>
        <authorList>
            <person name="Neuenschwander S.M."/>
            <person name="Salcher M."/>
            <person name="Ghai R."/>
            <person name="Pernthaler J."/>
        </authorList>
    </citation>
    <scope>NUCLEOTIDE SEQUENCE [LARGE SCALE GENOMIC DNA]</scope>
    <source>
        <strain evidence="2">MMS-IIA-15</strain>
    </source>
</reference>
<keyword evidence="2" id="KW-0645">Protease</keyword>
<evidence type="ECO:0000259" key="1">
    <source>
        <dbReference type="Pfam" id="PF10502"/>
    </source>
</evidence>
<dbReference type="Proteomes" id="UP000217186">
    <property type="component" value="Chromosome"/>
</dbReference>
<dbReference type="CDD" id="cd06530">
    <property type="entry name" value="S26_SPase_I"/>
    <property type="match status" value="1"/>
</dbReference>
<accession>A0A249KRV8</accession>
<dbReference type="SUPFAM" id="SSF51306">
    <property type="entry name" value="LexA/Signal peptidase"/>
    <property type="match status" value="1"/>
</dbReference>
<dbReference type="GO" id="GO:0006465">
    <property type="term" value="P:signal peptide processing"/>
    <property type="evidence" value="ECO:0007669"/>
    <property type="project" value="InterPro"/>
</dbReference>
<dbReference type="InterPro" id="IPR019533">
    <property type="entry name" value="Peptidase_S26"/>
</dbReference>
<gene>
    <name evidence="2" type="ORF">A7sIIA15_01290</name>
</gene>
<sequence length="109" mass="12165">MSKFGTVKVSCGSMLPAYRDGDWLFVSWIDGAAALEAVGKSILGKVVVIEREERPGIFLVKRVQKFHSGKFWVEGDANESTDSRTWGWIAAEEIVGVVLFRYKRGKKIA</sequence>
<evidence type="ECO:0000313" key="2">
    <source>
        <dbReference type="EMBL" id="ASY19542.1"/>
    </source>
</evidence>
<keyword evidence="3" id="KW-1185">Reference proteome</keyword>
<feature type="domain" description="Peptidase S26" evidence="1">
    <location>
        <begin position="68"/>
        <end position="102"/>
    </location>
</feature>
<dbReference type="Pfam" id="PF10502">
    <property type="entry name" value="Peptidase_S26"/>
    <property type="match status" value="1"/>
</dbReference>
<proteinExistence type="predicted"/>
<name>A0A249KRV8_9ACTN</name>
<dbReference type="Gene3D" id="2.10.109.10">
    <property type="entry name" value="Umud Fragment, subunit A"/>
    <property type="match status" value="1"/>
</dbReference>